<dbReference type="AlphaFoldDB" id="A0AB39S4Q3"/>
<protein>
    <submittedName>
        <fullName evidence="2">Uncharacterized protein</fullName>
    </submittedName>
</protein>
<evidence type="ECO:0000313" key="2">
    <source>
        <dbReference type="EMBL" id="XDQ61683.1"/>
    </source>
</evidence>
<gene>
    <name evidence="2" type="ORF">AB5J50_13215</name>
</gene>
<feature type="region of interest" description="Disordered" evidence="1">
    <location>
        <begin position="123"/>
        <end position="177"/>
    </location>
</feature>
<sequence length="246" mass="27719">MAGYQEDGQRYVSSAGLRARGWTGGMVRRLLGAPDRLSVNPRFRSAPHTRLYRAERVEAAERSEEFREVAESAVRRSDAVRAELERRREAVLERIRTEPIDVPRLDPGKLALRTVEYRARREAEWGQRSGGVTSAGAGCGLPGSRDRTESRSPVPDRDLDRDRTASDSGHRASADSSDRASLLRWKVDYLRHRLSHYERLLDGLPGGERSPGRAEAVTLLRRRIYGAIADAYPALAQECERRARDQ</sequence>
<dbReference type="EMBL" id="CP163440">
    <property type="protein sequence ID" value="XDQ61683.1"/>
    <property type="molecule type" value="Genomic_DNA"/>
</dbReference>
<organism evidence="2">
    <name type="scientific">Streptomyces sp. R35</name>
    <dbReference type="NCBI Taxonomy" id="3238630"/>
    <lineage>
        <taxon>Bacteria</taxon>
        <taxon>Bacillati</taxon>
        <taxon>Actinomycetota</taxon>
        <taxon>Actinomycetes</taxon>
        <taxon>Kitasatosporales</taxon>
        <taxon>Streptomycetaceae</taxon>
        <taxon>Streptomyces</taxon>
    </lineage>
</organism>
<accession>A0AB39S4Q3</accession>
<name>A0AB39S4Q3_9ACTN</name>
<feature type="compositionally biased region" description="Basic and acidic residues" evidence="1">
    <location>
        <begin position="144"/>
        <end position="177"/>
    </location>
</feature>
<proteinExistence type="predicted"/>
<evidence type="ECO:0000256" key="1">
    <source>
        <dbReference type="SAM" id="MobiDB-lite"/>
    </source>
</evidence>
<reference evidence="2" key="1">
    <citation type="submission" date="2024-07" db="EMBL/GenBank/DDBJ databases">
        <authorList>
            <person name="Yu S.T."/>
        </authorList>
    </citation>
    <scope>NUCLEOTIDE SEQUENCE</scope>
    <source>
        <strain evidence="2">R35</strain>
    </source>
</reference>
<dbReference type="RefSeq" id="WP_369257769.1">
    <property type="nucleotide sequence ID" value="NZ_CP163440.1"/>
</dbReference>